<evidence type="ECO:0000259" key="13">
    <source>
        <dbReference type="Pfam" id="PF00999"/>
    </source>
</evidence>
<dbReference type="PANTHER" id="PTHR10110:SF195">
    <property type="entry name" value="NA(+)_H(+) ANTIPORTER NHAS2"/>
    <property type="match status" value="1"/>
</dbReference>
<name>A0A4Y3TMF4_9PROT</name>
<keyword evidence="6 12" id="KW-0812">Transmembrane</keyword>
<evidence type="ECO:0000256" key="2">
    <source>
        <dbReference type="ARBA" id="ARBA00007367"/>
    </source>
</evidence>
<dbReference type="GO" id="GO:0098719">
    <property type="term" value="P:sodium ion import across plasma membrane"/>
    <property type="evidence" value="ECO:0007669"/>
    <property type="project" value="TreeGrafter"/>
</dbReference>
<evidence type="ECO:0000256" key="8">
    <source>
        <dbReference type="ARBA" id="ARBA00023053"/>
    </source>
</evidence>
<feature type="transmembrane region" description="Helical" evidence="12">
    <location>
        <begin position="328"/>
        <end position="349"/>
    </location>
</feature>
<evidence type="ECO:0000256" key="7">
    <source>
        <dbReference type="ARBA" id="ARBA00022989"/>
    </source>
</evidence>
<reference evidence="14 15" key="1">
    <citation type="submission" date="2019-06" db="EMBL/GenBank/DDBJ databases">
        <title>Whole genome shotgun sequence of Acetobacter orleanensis NBRC 13752.</title>
        <authorList>
            <person name="Hosoyama A."/>
            <person name="Uohara A."/>
            <person name="Ohji S."/>
            <person name="Ichikawa N."/>
        </authorList>
    </citation>
    <scope>NUCLEOTIDE SEQUENCE [LARGE SCALE GENOMIC DNA]</scope>
    <source>
        <strain evidence="14 15">NBRC 13752</strain>
    </source>
</reference>
<dbReference type="PANTHER" id="PTHR10110">
    <property type="entry name" value="SODIUM/HYDROGEN EXCHANGER"/>
    <property type="match status" value="1"/>
</dbReference>
<feature type="transmembrane region" description="Helical" evidence="12">
    <location>
        <begin position="301"/>
        <end position="322"/>
    </location>
</feature>
<evidence type="ECO:0000256" key="9">
    <source>
        <dbReference type="ARBA" id="ARBA00023065"/>
    </source>
</evidence>
<keyword evidence="9" id="KW-0406">Ion transport</keyword>
<evidence type="ECO:0000313" key="15">
    <source>
        <dbReference type="Proteomes" id="UP000317617"/>
    </source>
</evidence>
<feature type="domain" description="Cation/H+ exchanger transmembrane" evidence="13">
    <location>
        <begin position="17"/>
        <end position="411"/>
    </location>
</feature>
<dbReference type="GO" id="GO:0005886">
    <property type="term" value="C:plasma membrane"/>
    <property type="evidence" value="ECO:0007669"/>
    <property type="project" value="UniProtKB-SubCell"/>
</dbReference>
<keyword evidence="7 12" id="KW-1133">Transmembrane helix</keyword>
<evidence type="ECO:0000256" key="5">
    <source>
        <dbReference type="ARBA" id="ARBA00022475"/>
    </source>
</evidence>
<dbReference type="EMBL" id="BJMU01000002">
    <property type="protein sequence ID" value="GEB82207.1"/>
    <property type="molecule type" value="Genomic_DNA"/>
</dbReference>
<gene>
    <name evidence="14" type="ORF">AOR01nite_06840</name>
</gene>
<dbReference type="Gene3D" id="6.10.140.1330">
    <property type="match status" value="1"/>
</dbReference>
<feature type="transmembrane region" description="Helical" evidence="12">
    <location>
        <begin position="213"/>
        <end position="232"/>
    </location>
</feature>
<evidence type="ECO:0000256" key="11">
    <source>
        <dbReference type="ARBA" id="ARBA00023201"/>
    </source>
</evidence>
<feature type="transmembrane region" description="Helical" evidence="12">
    <location>
        <begin position="6"/>
        <end position="23"/>
    </location>
</feature>
<evidence type="ECO:0000256" key="12">
    <source>
        <dbReference type="SAM" id="Phobius"/>
    </source>
</evidence>
<keyword evidence="8" id="KW-0915">Sodium</keyword>
<feature type="transmembrane region" description="Helical" evidence="12">
    <location>
        <begin position="356"/>
        <end position="379"/>
    </location>
</feature>
<keyword evidence="4" id="KW-0050">Antiport</keyword>
<keyword evidence="15" id="KW-1185">Reference proteome</keyword>
<evidence type="ECO:0000256" key="1">
    <source>
        <dbReference type="ARBA" id="ARBA00004651"/>
    </source>
</evidence>
<feature type="transmembrane region" description="Helical" evidence="12">
    <location>
        <begin position="175"/>
        <end position="193"/>
    </location>
</feature>
<proteinExistence type="inferred from homology"/>
<dbReference type="GO" id="GO:0051453">
    <property type="term" value="P:regulation of intracellular pH"/>
    <property type="evidence" value="ECO:0007669"/>
    <property type="project" value="TreeGrafter"/>
</dbReference>
<dbReference type="Proteomes" id="UP000317617">
    <property type="component" value="Unassembled WGS sequence"/>
</dbReference>
<evidence type="ECO:0000256" key="4">
    <source>
        <dbReference type="ARBA" id="ARBA00022449"/>
    </source>
</evidence>
<feature type="transmembrane region" description="Helical" evidence="12">
    <location>
        <begin position="385"/>
        <end position="405"/>
    </location>
</feature>
<organism evidence="14 15">
    <name type="scientific">Acetobacter orleanensis</name>
    <dbReference type="NCBI Taxonomy" id="104099"/>
    <lineage>
        <taxon>Bacteria</taxon>
        <taxon>Pseudomonadati</taxon>
        <taxon>Pseudomonadota</taxon>
        <taxon>Alphaproteobacteria</taxon>
        <taxon>Acetobacterales</taxon>
        <taxon>Acetobacteraceae</taxon>
        <taxon>Acetobacter</taxon>
    </lineage>
</organism>
<keyword evidence="11" id="KW-0739">Sodium transport</keyword>
<keyword evidence="3" id="KW-0813">Transport</keyword>
<evidence type="ECO:0000313" key="14">
    <source>
        <dbReference type="EMBL" id="GEB82207.1"/>
    </source>
</evidence>
<dbReference type="InterPro" id="IPR006153">
    <property type="entry name" value="Cation/H_exchanger_TM"/>
</dbReference>
<feature type="transmembrane region" description="Helical" evidence="12">
    <location>
        <begin position="30"/>
        <end position="54"/>
    </location>
</feature>
<feature type="transmembrane region" description="Helical" evidence="12">
    <location>
        <begin position="262"/>
        <end position="280"/>
    </location>
</feature>
<protein>
    <submittedName>
        <fullName evidence="14">Sodium:proton antiporter</fullName>
    </submittedName>
</protein>
<comment type="caution">
    <text evidence="14">The sequence shown here is derived from an EMBL/GenBank/DDBJ whole genome shotgun (WGS) entry which is preliminary data.</text>
</comment>
<feature type="transmembrane region" description="Helical" evidence="12">
    <location>
        <begin position="74"/>
        <end position="91"/>
    </location>
</feature>
<comment type="similarity">
    <text evidence="2">Belongs to the monovalent cation:proton antiporter 1 (CPA1) transporter (TC 2.A.36) family.</text>
</comment>
<accession>A0A4Y3TMF4</accession>
<evidence type="ECO:0000256" key="6">
    <source>
        <dbReference type="ARBA" id="ARBA00022692"/>
    </source>
</evidence>
<keyword evidence="5" id="KW-1003">Cell membrane</keyword>
<feature type="transmembrane region" description="Helical" evidence="12">
    <location>
        <begin position="103"/>
        <end position="128"/>
    </location>
</feature>
<comment type="subcellular location">
    <subcellularLocation>
        <location evidence="1">Cell membrane</location>
        <topology evidence="1">Multi-pass membrane protein</topology>
    </subcellularLocation>
</comment>
<dbReference type="InterPro" id="IPR018422">
    <property type="entry name" value="Cation/H_exchanger_CPA1"/>
</dbReference>
<dbReference type="Pfam" id="PF00999">
    <property type="entry name" value="Na_H_Exchanger"/>
    <property type="match status" value="1"/>
</dbReference>
<keyword evidence="10 12" id="KW-0472">Membrane</keyword>
<dbReference type="AlphaFoldDB" id="A0A4Y3TMF4"/>
<dbReference type="GO" id="GO:0015385">
    <property type="term" value="F:sodium:proton antiporter activity"/>
    <property type="evidence" value="ECO:0007669"/>
    <property type="project" value="InterPro"/>
</dbReference>
<dbReference type="GO" id="GO:0015386">
    <property type="term" value="F:potassium:proton antiporter activity"/>
    <property type="evidence" value="ECO:0007669"/>
    <property type="project" value="TreeGrafter"/>
</dbReference>
<evidence type="ECO:0000256" key="10">
    <source>
        <dbReference type="ARBA" id="ARBA00023136"/>
    </source>
</evidence>
<sequence>MLRVTSLGLFALVIGLASLFALLNERLLRLPLTIGILLFSLFAAGGLLLAEALLPWSGAGQARAVLAQVDLPHTLLDGGLAFLLFAGAQTVDVRALWGRRYSVLALAVLGTFLAVLLFALGIWVVFSLLGFSVSFPWCVVLGAILAPTDPVSVVGMLRRLGLPGPIQALFAGESLLNDGVGVVIFTVALSVAIEGGSAHATRLAEAFLWEVGGGLLVGLLGGGLAVLGLRAVQDQHVELLISLTLASGVYSVAAVWGMSGPIAVVAAGLIFGAPVAQAALTPHGRVDLAGFWSHVDEVLNALLFVIIGFQLLSLSFSLPVMLAACLALPLAVLVRGASVFLATLPLYVLRQERFGVLAVLTGGGLRGGISLALALSLPSGPERELLLFVSYSVVVFTILVQGMTIKPLVQKFYPVGQTGREKG</sequence>
<evidence type="ECO:0000256" key="3">
    <source>
        <dbReference type="ARBA" id="ARBA00022448"/>
    </source>
</evidence>
<feature type="transmembrane region" description="Helical" evidence="12">
    <location>
        <begin position="134"/>
        <end position="154"/>
    </location>
</feature>
<feature type="transmembrane region" description="Helical" evidence="12">
    <location>
        <begin position="239"/>
        <end position="256"/>
    </location>
</feature>